<evidence type="ECO:0000256" key="2">
    <source>
        <dbReference type="SAM" id="Phobius"/>
    </source>
</evidence>
<proteinExistence type="predicted"/>
<feature type="region of interest" description="Disordered" evidence="1">
    <location>
        <begin position="1"/>
        <end position="23"/>
    </location>
</feature>
<keyword evidence="2" id="KW-0812">Transmembrane</keyword>
<evidence type="ECO:0000256" key="1">
    <source>
        <dbReference type="SAM" id="MobiDB-lite"/>
    </source>
</evidence>
<feature type="transmembrane region" description="Helical" evidence="2">
    <location>
        <begin position="132"/>
        <end position="156"/>
    </location>
</feature>
<dbReference type="RefSeq" id="WP_047241113.1">
    <property type="nucleotide sequence ID" value="NZ_CP011541.1"/>
</dbReference>
<protein>
    <submittedName>
        <fullName evidence="3">Uncharacterized protein</fullName>
    </submittedName>
</protein>
<name>A0A0G3GUQ9_9CORY</name>
<reference evidence="3 4" key="1">
    <citation type="submission" date="2015-05" db="EMBL/GenBank/DDBJ databases">
        <title>Complete genome sequence of Corynebacterium epidermidicanis DSM 45586, isolated from the skin of a dog suffering from pruritus.</title>
        <authorList>
            <person name="Ruckert C."/>
            <person name="Albersmeier A."/>
            <person name="Winkler A."/>
            <person name="Tauch A."/>
        </authorList>
    </citation>
    <scope>NUCLEOTIDE SEQUENCE [LARGE SCALE GENOMIC DNA]</scope>
    <source>
        <strain evidence="3 4">DSM 45586</strain>
    </source>
</reference>
<keyword evidence="4" id="KW-1185">Reference proteome</keyword>
<sequence>MTDPDNSGAEGYRFDPELDTVSEEDRHKPMTDLDYMAHPHLREQRNRRSTKQAVWYTVAVCVISILIGVAVAITSKTVGGPVCDAGARTLICSRKYEILFPVLTGGFSLLGVFGAMFILWRKWKKYDRWKPWFGVIWFLIPWALTWITGFGTMAIVGQ</sequence>
<dbReference type="KEGG" id="cei:CEPID_12085"/>
<dbReference type="PATRIC" id="fig|1050174.4.peg.2441"/>
<dbReference type="STRING" id="1050174.CEPID_12085"/>
<keyword evidence="2" id="KW-1133">Transmembrane helix</keyword>
<keyword evidence="2" id="KW-0472">Membrane</keyword>
<dbReference type="EMBL" id="CP011541">
    <property type="protein sequence ID" value="AKK04240.1"/>
    <property type="molecule type" value="Genomic_DNA"/>
</dbReference>
<gene>
    <name evidence="3" type="ORF">CEPID_12085</name>
</gene>
<feature type="transmembrane region" description="Helical" evidence="2">
    <location>
        <begin position="53"/>
        <end position="73"/>
    </location>
</feature>
<dbReference type="Proteomes" id="UP000035368">
    <property type="component" value="Chromosome"/>
</dbReference>
<evidence type="ECO:0000313" key="3">
    <source>
        <dbReference type="EMBL" id="AKK04240.1"/>
    </source>
</evidence>
<evidence type="ECO:0000313" key="4">
    <source>
        <dbReference type="Proteomes" id="UP000035368"/>
    </source>
</evidence>
<dbReference type="AlphaFoldDB" id="A0A0G3GUQ9"/>
<feature type="transmembrane region" description="Helical" evidence="2">
    <location>
        <begin position="98"/>
        <end position="120"/>
    </location>
</feature>
<dbReference type="OrthoDB" id="4774281at2"/>
<accession>A0A0G3GUQ9</accession>
<organism evidence="3 4">
    <name type="scientific">Corynebacterium epidermidicanis</name>
    <dbReference type="NCBI Taxonomy" id="1050174"/>
    <lineage>
        <taxon>Bacteria</taxon>
        <taxon>Bacillati</taxon>
        <taxon>Actinomycetota</taxon>
        <taxon>Actinomycetes</taxon>
        <taxon>Mycobacteriales</taxon>
        <taxon>Corynebacteriaceae</taxon>
        <taxon>Corynebacterium</taxon>
    </lineage>
</organism>